<dbReference type="PANTHER" id="PTHR10933:SF9">
    <property type="entry name" value="IMMUNOGLOBULIN-BINDING PROTEIN 1"/>
    <property type="match status" value="1"/>
</dbReference>
<dbReference type="GO" id="GO:0035303">
    <property type="term" value="P:regulation of dephosphorylation"/>
    <property type="evidence" value="ECO:0007669"/>
    <property type="project" value="TreeGrafter"/>
</dbReference>
<dbReference type="Gene3D" id="1.25.40.540">
    <property type="entry name" value="TAP42-like family"/>
    <property type="match status" value="1"/>
</dbReference>
<evidence type="ECO:0000256" key="1">
    <source>
        <dbReference type="ARBA" id="ARBA00034730"/>
    </source>
</evidence>
<evidence type="ECO:0000256" key="2">
    <source>
        <dbReference type="SAM" id="MobiDB-lite"/>
    </source>
</evidence>
<dbReference type="AlphaFoldDB" id="A0AAE1DXD6"/>
<feature type="region of interest" description="Disordered" evidence="2">
    <location>
        <begin position="306"/>
        <end position="373"/>
    </location>
</feature>
<evidence type="ECO:0000313" key="4">
    <source>
        <dbReference type="Proteomes" id="UP001283361"/>
    </source>
</evidence>
<dbReference type="InterPro" id="IPR007304">
    <property type="entry name" value="TAP46-like"/>
</dbReference>
<dbReference type="PANTHER" id="PTHR10933">
    <property type="entry name" value="IMMUNOGLOBULIN-BINDING PROTEIN 1"/>
    <property type="match status" value="1"/>
</dbReference>
<dbReference type="FunFam" id="1.25.40.540:FF:000003">
    <property type="entry name" value="Immunoglobulin (CD79A)-binding protein 1"/>
    <property type="match status" value="1"/>
</dbReference>
<keyword evidence="4" id="KW-1185">Reference proteome</keyword>
<feature type="compositionally biased region" description="Basic and acidic residues" evidence="2">
    <location>
        <begin position="322"/>
        <end position="373"/>
    </location>
</feature>
<dbReference type="GO" id="GO:0051721">
    <property type="term" value="F:protein phosphatase 2A binding"/>
    <property type="evidence" value="ECO:0007669"/>
    <property type="project" value="TreeGrafter"/>
</dbReference>
<accession>A0AAE1DXD6</accession>
<comment type="caution">
    <text evidence="3">The sequence shown here is derived from an EMBL/GenBank/DDBJ whole genome shotgun (WGS) entry which is preliminary data.</text>
</comment>
<proteinExistence type="inferred from homology"/>
<dbReference type="Pfam" id="PF04177">
    <property type="entry name" value="TAP42"/>
    <property type="match status" value="1"/>
</dbReference>
<evidence type="ECO:0008006" key="5">
    <source>
        <dbReference type="Google" id="ProtNLM"/>
    </source>
</evidence>
<evidence type="ECO:0000313" key="3">
    <source>
        <dbReference type="EMBL" id="KAK3786509.1"/>
    </source>
</evidence>
<reference evidence="3" key="1">
    <citation type="journal article" date="2023" name="G3 (Bethesda)">
        <title>A reference genome for the long-term kleptoplast-retaining sea slug Elysia crispata morphotype clarki.</title>
        <authorList>
            <person name="Eastman K.E."/>
            <person name="Pendleton A.L."/>
            <person name="Shaikh M.A."/>
            <person name="Suttiyut T."/>
            <person name="Ogas R."/>
            <person name="Tomko P."/>
            <person name="Gavelis G."/>
            <person name="Widhalm J.R."/>
            <person name="Wisecaver J.H."/>
        </authorList>
    </citation>
    <scope>NUCLEOTIDE SEQUENCE</scope>
    <source>
        <strain evidence="3">ECLA1</strain>
    </source>
</reference>
<dbReference type="GO" id="GO:0005829">
    <property type="term" value="C:cytosol"/>
    <property type="evidence" value="ECO:0007669"/>
    <property type="project" value="TreeGrafter"/>
</dbReference>
<gene>
    <name evidence="3" type="ORF">RRG08_039155</name>
</gene>
<feature type="compositionally biased region" description="Polar residues" evidence="2">
    <location>
        <begin position="309"/>
        <end position="318"/>
    </location>
</feature>
<dbReference type="GO" id="GO:0009966">
    <property type="term" value="P:regulation of signal transduction"/>
    <property type="evidence" value="ECO:0007669"/>
    <property type="project" value="InterPro"/>
</dbReference>
<comment type="similarity">
    <text evidence="1">Belongs to the IGBP1/TAP42 family.</text>
</comment>
<feature type="region of interest" description="Disordered" evidence="2">
    <location>
        <begin position="1"/>
        <end position="20"/>
    </location>
</feature>
<protein>
    <recommendedName>
        <fullName evidence="5">TAP42-like protein</fullName>
    </recommendedName>
</protein>
<sequence>MACALPENDSSRQPVDGTDEQDCMTLPECFDKVFKMHQYFDKTDDSSSSDIFQGKLRQAIESTQRAIRMVNDLDLFSRNEDIEEVATNEVKYMLLSAYLGYFTGLNTHMSRADAVMKSKMCYTDYLKLIKTYGIIEYDISLSEGDDGDEDIENVVPSNRIRGSDVNVMSAQRNNKIQRFKEKKEMERKIAELQPQVEKEHVDDEVKREFYLTQIRHWANQAIDEVDSCNLELQMLKHRQEMAASCGGNGASGNHSNNQNLGNKAKPFRPFILTKNNLQKQVFGAGYPAIPTMTVDEFYQQKLKEGHLSESVQGHSMQSWAADPEKDAQDREREAAEKEDKEQREDEEALQRARAMDEWKDDHRRGDGNRYNKG</sequence>
<organism evidence="3 4">
    <name type="scientific">Elysia crispata</name>
    <name type="common">lettuce slug</name>
    <dbReference type="NCBI Taxonomy" id="231223"/>
    <lineage>
        <taxon>Eukaryota</taxon>
        <taxon>Metazoa</taxon>
        <taxon>Spiralia</taxon>
        <taxon>Lophotrochozoa</taxon>
        <taxon>Mollusca</taxon>
        <taxon>Gastropoda</taxon>
        <taxon>Heterobranchia</taxon>
        <taxon>Euthyneura</taxon>
        <taxon>Panpulmonata</taxon>
        <taxon>Sacoglossa</taxon>
        <taxon>Placobranchoidea</taxon>
        <taxon>Plakobranchidae</taxon>
        <taxon>Elysia</taxon>
    </lineage>
</organism>
<name>A0AAE1DXD6_9GAST</name>
<dbReference type="EMBL" id="JAWDGP010001962">
    <property type="protein sequence ID" value="KAK3786509.1"/>
    <property type="molecule type" value="Genomic_DNA"/>
</dbReference>
<dbReference type="Proteomes" id="UP001283361">
    <property type="component" value="Unassembled WGS sequence"/>
</dbReference>
<dbReference type="InterPro" id="IPR038511">
    <property type="entry name" value="TAP42/TAP46-like_sf"/>
</dbReference>